<sequence>MISPKRSLIGASLKNQMNRTKRGKIYRKSSIYQNQVQKACLPHFGRNQYRGRLMTQSKREQTKSDGKSFDDYSSPSPPPILSRGSQFVPHHQVINATKANIDKSKFRHLQKFIETIQYKKEYKHGNSSVRTSKVPLQKELDRARICTSSQTQQSGILLEPETEDTAIEKSECLVYESSEKLPLAKKEGEKSDDSFDFAPVTAVHFETKPKKVPTNHLPKNSGLSNKTMDIQVVTRSRMSRVKPNNFSFNKITHKSANSCEHIRIYKKSPVLKPDSRISQAKSHSKRRNRVYIKNFKTKNLYLRNRAQKVNFQNIGLLNQQRSSSLAVRMRNKLQKNRNQEALNAALNQTKYTCSLFKFNHSLM</sequence>
<name>A0AAD1UGZ9_EUPCR</name>
<dbReference type="Proteomes" id="UP001295684">
    <property type="component" value="Unassembled WGS sequence"/>
</dbReference>
<dbReference type="EMBL" id="CAMPGE010008161">
    <property type="protein sequence ID" value="CAI2367068.1"/>
    <property type="molecule type" value="Genomic_DNA"/>
</dbReference>
<protein>
    <submittedName>
        <fullName evidence="2">Uncharacterized protein</fullName>
    </submittedName>
</protein>
<dbReference type="AlphaFoldDB" id="A0AAD1UGZ9"/>
<keyword evidence="3" id="KW-1185">Reference proteome</keyword>
<evidence type="ECO:0000313" key="3">
    <source>
        <dbReference type="Proteomes" id="UP001295684"/>
    </source>
</evidence>
<organism evidence="2 3">
    <name type="scientific">Euplotes crassus</name>
    <dbReference type="NCBI Taxonomy" id="5936"/>
    <lineage>
        <taxon>Eukaryota</taxon>
        <taxon>Sar</taxon>
        <taxon>Alveolata</taxon>
        <taxon>Ciliophora</taxon>
        <taxon>Intramacronucleata</taxon>
        <taxon>Spirotrichea</taxon>
        <taxon>Hypotrichia</taxon>
        <taxon>Euplotida</taxon>
        <taxon>Euplotidae</taxon>
        <taxon>Moneuplotes</taxon>
    </lineage>
</organism>
<feature type="region of interest" description="Disordered" evidence="1">
    <location>
        <begin position="54"/>
        <end position="78"/>
    </location>
</feature>
<feature type="compositionally biased region" description="Basic and acidic residues" evidence="1">
    <location>
        <begin position="57"/>
        <end position="70"/>
    </location>
</feature>
<reference evidence="2" key="1">
    <citation type="submission" date="2023-07" db="EMBL/GenBank/DDBJ databases">
        <authorList>
            <consortium name="AG Swart"/>
            <person name="Singh M."/>
            <person name="Singh A."/>
            <person name="Seah K."/>
            <person name="Emmerich C."/>
        </authorList>
    </citation>
    <scope>NUCLEOTIDE SEQUENCE</scope>
    <source>
        <strain evidence="2">DP1</strain>
    </source>
</reference>
<evidence type="ECO:0000256" key="1">
    <source>
        <dbReference type="SAM" id="MobiDB-lite"/>
    </source>
</evidence>
<gene>
    <name evidence="2" type="ORF">ECRASSUSDP1_LOCUS8345</name>
</gene>
<evidence type="ECO:0000313" key="2">
    <source>
        <dbReference type="EMBL" id="CAI2367068.1"/>
    </source>
</evidence>
<accession>A0AAD1UGZ9</accession>
<proteinExistence type="predicted"/>
<comment type="caution">
    <text evidence="2">The sequence shown here is derived from an EMBL/GenBank/DDBJ whole genome shotgun (WGS) entry which is preliminary data.</text>
</comment>